<evidence type="ECO:0000256" key="10">
    <source>
        <dbReference type="ARBA" id="ARBA00023163"/>
    </source>
</evidence>
<keyword evidence="6" id="KW-0862">Zinc</keyword>
<dbReference type="KEGG" id="wic:J056_000870"/>
<dbReference type="GO" id="GO:0006879">
    <property type="term" value="P:intracellular iron ion homeostasis"/>
    <property type="evidence" value="ECO:0007669"/>
    <property type="project" value="TreeGrafter"/>
</dbReference>
<dbReference type="OMA" id="CEESCCG"/>
<protein>
    <submittedName>
        <fullName evidence="15">Metal-binding regulatory protein cuf1</fullName>
    </submittedName>
</protein>
<keyword evidence="9" id="KW-1015">Disulfide bond</keyword>
<evidence type="ECO:0000256" key="3">
    <source>
        <dbReference type="ARBA" id="ARBA00022512"/>
    </source>
</evidence>
<dbReference type="PROSITE" id="PS50073">
    <property type="entry name" value="COPPER_FIST_2"/>
    <property type="match status" value="1"/>
</dbReference>
<dbReference type="eggNOG" id="ENOG502S7CA">
    <property type="taxonomic scope" value="Eukaryota"/>
</dbReference>
<dbReference type="GO" id="GO:0005634">
    <property type="term" value="C:nucleus"/>
    <property type="evidence" value="ECO:0007669"/>
    <property type="project" value="UniProtKB-SubCell"/>
</dbReference>
<dbReference type="Gene3D" id="3.90.430.10">
    <property type="entry name" value="Copper fist DNA-binding domain"/>
    <property type="match status" value="1"/>
</dbReference>
<feature type="region of interest" description="Disordered" evidence="12">
    <location>
        <begin position="141"/>
        <end position="211"/>
    </location>
</feature>
<dbReference type="Proteomes" id="UP000014064">
    <property type="component" value="Unassembled WGS sequence"/>
</dbReference>
<dbReference type="InterPro" id="IPR001083">
    <property type="entry name" value="Cu_fist_DNA-bd_dom"/>
</dbReference>
<keyword evidence="13" id="KW-0732">Signal</keyword>
<name>R9ADS5_WALI9</name>
<gene>
    <name evidence="15" type="ORF">J056_000870</name>
</gene>
<dbReference type="PANTHER" id="PTHR28088:SF5">
    <property type="entry name" value="TRANSCRIPTIONAL ACTIVATOR HAA1-RELATED"/>
    <property type="match status" value="1"/>
</dbReference>
<keyword evidence="8" id="KW-0805">Transcription regulation</keyword>
<evidence type="ECO:0000256" key="1">
    <source>
        <dbReference type="ARBA" id="ARBA00004123"/>
    </source>
</evidence>
<evidence type="ECO:0000313" key="15">
    <source>
        <dbReference type="EMBL" id="EOR00332.1"/>
    </source>
</evidence>
<evidence type="ECO:0000256" key="13">
    <source>
        <dbReference type="SAM" id="SignalP"/>
    </source>
</evidence>
<evidence type="ECO:0000256" key="4">
    <source>
        <dbReference type="ARBA" id="ARBA00022525"/>
    </source>
</evidence>
<dbReference type="HOGENOM" id="CLU_039872_0_0_1"/>
<evidence type="ECO:0000256" key="8">
    <source>
        <dbReference type="ARBA" id="ARBA00023015"/>
    </source>
</evidence>
<dbReference type="GO" id="GO:0006878">
    <property type="term" value="P:intracellular copper ion homeostasis"/>
    <property type="evidence" value="ECO:0007669"/>
    <property type="project" value="TreeGrafter"/>
</dbReference>
<keyword evidence="4" id="KW-0964">Secreted</keyword>
<dbReference type="FunFam" id="3.90.430.10:FF:000001">
    <property type="entry name" value="Copper fist DNA-binding protein"/>
    <property type="match status" value="1"/>
</dbReference>
<keyword evidence="3" id="KW-0134">Cell wall</keyword>
<dbReference type="CDD" id="cd23507">
    <property type="entry name" value="hydrophobin_I"/>
    <property type="match status" value="1"/>
</dbReference>
<feature type="chain" id="PRO_5004470372" evidence="13">
    <location>
        <begin position="20"/>
        <end position="520"/>
    </location>
</feature>
<evidence type="ECO:0000256" key="9">
    <source>
        <dbReference type="ARBA" id="ARBA00023157"/>
    </source>
</evidence>
<proteinExistence type="predicted"/>
<dbReference type="EMBL" id="KE007235">
    <property type="protein sequence ID" value="EOR00332.1"/>
    <property type="molecule type" value="Genomic_DNA"/>
</dbReference>
<dbReference type="Pfam" id="PF01185">
    <property type="entry name" value="Hydrophobin"/>
    <property type="match status" value="1"/>
</dbReference>
<keyword evidence="11" id="KW-0539">Nucleus</keyword>
<dbReference type="SMART" id="SM00075">
    <property type="entry name" value="HYDRO"/>
    <property type="match status" value="1"/>
</dbReference>
<dbReference type="PRINTS" id="PR00617">
    <property type="entry name" value="COPPERFIST"/>
</dbReference>
<keyword evidence="7" id="KW-0186">Copper</keyword>
<evidence type="ECO:0000256" key="11">
    <source>
        <dbReference type="ARBA" id="ARBA00023242"/>
    </source>
</evidence>
<dbReference type="SUPFAM" id="SSF57879">
    <property type="entry name" value="Zinc domain conserved in yeast copper-regulated transcription factors"/>
    <property type="match status" value="1"/>
</dbReference>
<dbReference type="GO" id="GO:0045944">
    <property type="term" value="P:positive regulation of transcription by RNA polymerase II"/>
    <property type="evidence" value="ECO:0007669"/>
    <property type="project" value="TreeGrafter"/>
</dbReference>
<feature type="domain" description="Copper-fist" evidence="14">
    <location>
        <begin position="103"/>
        <end position="142"/>
    </location>
</feature>
<dbReference type="Pfam" id="PF00649">
    <property type="entry name" value="Copper-fist"/>
    <property type="match status" value="1"/>
</dbReference>
<dbReference type="AlphaFoldDB" id="R9ADS5"/>
<evidence type="ECO:0000259" key="14">
    <source>
        <dbReference type="PROSITE" id="PS50073"/>
    </source>
</evidence>
<keyword evidence="5" id="KW-0479">Metal-binding</keyword>
<sequence>MQFSTIALTATAFFSASLASNLQMRAGDCSTSNVKCCNQVKDASSIDTATLELLGIDELAGQVGLQCDQVAAVVGVPISNQCKTTSACCSGQTQNGLANLAGMPFINGVKLACATCIKGHRSSSCAHDDRPLFEVKRKGRPPAQCTKCKDQRKDGNSSSKCVCQDRQEPAPKSNCNGNGKDGPPPRKLKKGERAPLPPQAHYPNGLKDAYSSLLPPQAQKEGEPSMISLERLMNPCRCKVGGRCNCSEKKRAFVTNMLPSIADVIGHCSCGPSCACPGCLTHRNPPLPAQTETQAEAPNYTPEESATCGCDEINVHELLKKSECGNLEEFLQKASSLVPFPPQGISSNIDSYVDGGTLGLQSWQQLYDPRNRGITRLPPLETECCGGSCQCQALGVECRCEESCCGCCTSCNCEAEANGNPSSSASASASTNTLTLPTQSNSLKLDIPKVDAPPSCCSKPAKSENNGQLSPTSLTAAISQPGGLKIPQQLVSPNVAANHWFPKYIPHDESDPTRTFIDFI</sequence>
<dbReference type="PANTHER" id="PTHR28088">
    <property type="entry name" value="TRANSCRIPTIONAL ACTIVATOR HAA1-RELATED"/>
    <property type="match status" value="1"/>
</dbReference>
<dbReference type="InterPro" id="IPR051763">
    <property type="entry name" value="Copper_Homeo_Regul"/>
</dbReference>
<dbReference type="STRING" id="1299270.R9ADS5"/>
<keyword evidence="10" id="KW-0804">Transcription</keyword>
<dbReference type="GO" id="GO:0009277">
    <property type="term" value="C:fungal-type cell wall"/>
    <property type="evidence" value="ECO:0007669"/>
    <property type="project" value="InterPro"/>
</dbReference>
<dbReference type="GO" id="GO:0000981">
    <property type="term" value="F:DNA-binding transcription factor activity, RNA polymerase II-specific"/>
    <property type="evidence" value="ECO:0007669"/>
    <property type="project" value="TreeGrafter"/>
</dbReference>
<evidence type="ECO:0000256" key="2">
    <source>
        <dbReference type="ARBA" id="ARBA00004191"/>
    </source>
</evidence>
<dbReference type="InterPro" id="IPR036395">
    <property type="entry name" value="Cu_fist_DNA-bd_dom_sf"/>
</dbReference>
<feature type="signal peptide" evidence="13">
    <location>
        <begin position="1"/>
        <end position="19"/>
    </location>
</feature>
<dbReference type="SMART" id="SM00412">
    <property type="entry name" value="Cu_FIST"/>
    <property type="match status" value="1"/>
</dbReference>
<evidence type="ECO:0000256" key="7">
    <source>
        <dbReference type="ARBA" id="ARBA00023008"/>
    </source>
</evidence>
<organism evidence="15 16">
    <name type="scientific">Wallemia ichthyophaga (strain EXF-994 / CBS 113033)</name>
    <dbReference type="NCBI Taxonomy" id="1299270"/>
    <lineage>
        <taxon>Eukaryota</taxon>
        <taxon>Fungi</taxon>
        <taxon>Dikarya</taxon>
        <taxon>Basidiomycota</taxon>
        <taxon>Wallemiomycotina</taxon>
        <taxon>Wallemiomycetes</taxon>
        <taxon>Wallemiales</taxon>
        <taxon>Wallemiaceae</taxon>
        <taxon>Wallemia</taxon>
    </lineage>
</organism>
<reference evidence="16" key="1">
    <citation type="journal article" date="2013" name="BMC Genomics">
        <title>Genome and transcriptome sequencing of the halophilic fungus Wallemia ichthyophaga: haloadaptations present and absent.</title>
        <authorList>
            <person name="Zajc J."/>
            <person name="Liu Y."/>
            <person name="Dai W."/>
            <person name="Yang Z."/>
            <person name="Hu J."/>
            <person name="Gostincar C."/>
            <person name="Gunde-Cimerman N."/>
        </authorList>
    </citation>
    <scope>NUCLEOTIDE SEQUENCE [LARGE SCALE GENOMIC DNA]</scope>
    <source>
        <strain evidence="16">EXF-994 / CBS 113033</strain>
    </source>
</reference>
<evidence type="ECO:0000256" key="5">
    <source>
        <dbReference type="ARBA" id="ARBA00022723"/>
    </source>
</evidence>
<dbReference type="RefSeq" id="XP_009268773.1">
    <property type="nucleotide sequence ID" value="XM_009270498.1"/>
</dbReference>
<dbReference type="GeneID" id="20373822"/>
<dbReference type="InterPro" id="IPR001338">
    <property type="entry name" value="Class_I_Hydrophobin"/>
</dbReference>
<dbReference type="GO" id="GO:0000978">
    <property type="term" value="F:RNA polymerase II cis-regulatory region sequence-specific DNA binding"/>
    <property type="evidence" value="ECO:0007669"/>
    <property type="project" value="TreeGrafter"/>
</dbReference>
<dbReference type="GO" id="GO:0005507">
    <property type="term" value="F:copper ion binding"/>
    <property type="evidence" value="ECO:0007669"/>
    <property type="project" value="InterPro"/>
</dbReference>
<comment type="subcellular location">
    <subcellularLocation>
        <location evidence="1">Nucleus</location>
    </subcellularLocation>
    <subcellularLocation>
        <location evidence="2">Secreted</location>
        <location evidence="2">Cell wall</location>
    </subcellularLocation>
</comment>
<dbReference type="GO" id="GO:0005199">
    <property type="term" value="F:structural constituent of cell wall"/>
    <property type="evidence" value="ECO:0007669"/>
    <property type="project" value="InterPro"/>
</dbReference>
<evidence type="ECO:0000256" key="12">
    <source>
        <dbReference type="SAM" id="MobiDB-lite"/>
    </source>
</evidence>
<dbReference type="OrthoDB" id="5600085at2759"/>
<dbReference type="SMART" id="SM01090">
    <property type="entry name" value="Copper-fist"/>
    <property type="match status" value="1"/>
</dbReference>
<evidence type="ECO:0000313" key="16">
    <source>
        <dbReference type="Proteomes" id="UP000014064"/>
    </source>
</evidence>
<evidence type="ECO:0000256" key="6">
    <source>
        <dbReference type="ARBA" id="ARBA00022833"/>
    </source>
</evidence>
<accession>R9ADS5</accession>
<keyword evidence="16" id="KW-1185">Reference proteome</keyword>